<dbReference type="CDD" id="cd00167">
    <property type="entry name" value="SANT"/>
    <property type="match status" value="1"/>
</dbReference>
<evidence type="ECO:0000259" key="2">
    <source>
        <dbReference type="PROSITE" id="PS50090"/>
    </source>
</evidence>
<feature type="compositionally biased region" description="Basic residues" evidence="1">
    <location>
        <begin position="456"/>
        <end position="472"/>
    </location>
</feature>
<dbReference type="AlphaFoldDB" id="A0A811PHI8"/>
<evidence type="ECO:0000256" key="1">
    <source>
        <dbReference type="SAM" id="MobiDB-lite"/>
    </source>
</evidence>
<evidence type="ECO:0000313" key="3">
    <source>
        <dbReference type="EMBL" id="CAD6244516.1"/>
    </source>
</evidence>
<keyword evidence="4" id="KW-1185">Reference proteome</keyword>
<reference evidence="3" key="1">
    <citation type="submission" date="2020-10" db="EMBL/GenBank/DDBJ databases">
        <authorList>
            <person name="Han B."/>
            <person name="Lu T."/>
            <person name="Zhao Q."/>
            <person name="Huang X."/>
            <person name="Zhao Y."/>
        </authorList>
    </citation>
    <scope>NUCLEOTIDE SEQUENCE</scope>
</reference>
<dbReference type="EMBL" id="CAJGYO010000007">
    <property type="protein sequence ID" value="CAD6244516.1"/>
    <property type="molecule type" value="Genomic_DNA"/>
</dbReference>
<feature type="domain" description="Myb-like" evidence="2">
    <location>
        <begin position="283"/>
        <end position="352"/>
    </location>
</feature>
<dbReference type="PROSITE" id="PS50090">
    <property type="entry name" value="MYB_LIKE"/>
    <property type="match status" value="1"/>
</dbReference>
<evidence type="ECO:0000313" key="4">
    <source>
        <dbReference type="Proteomes" id="UP000604825"/>
    </source>
</evidence>
<feature type="region of interest" description="Disordered" evidence="1">
    <location>
        <begin position="446"/>
        <end position="472"/>
    </location>
</feature>
<dbReference type="OrthoDB" id="672681at2759"/>
<proteinExistence type="predicted"/>
<dbReference type="InterPro" id="IPR001005">
    <property type="entry name" value="SANT/Myb"/>
</dbReference>
<comment type="caution">
    <text evidence="3">The sequence shown here is derived from an EMBL/GenBank/DDBJ whole genome shotgun (WGS) entry which is preliminary data.</text>
</comment>
<name>A0A811PHI8_9POAL</name>
<sequence>MGDERFLAWMQQGCSSQAGVSSFYPKLLAIRARSGKCRLPARYWREADASLSRLFPSRTRAPHHLSRCQIGMLSRQIASPAPDWLFARQIERFKPQFLPNRPLSQTLDTTPTGRRRCLCEMSKKSKRTSAPAPMEIPRPVVQPVGSPGTRPVQPASIPSMFGPGMWCPPRPPQCLPPSSAPYWFGGGIQQPGVASSSAHQPGMAGSSTQGAWWTPAVSGIGGSRHSWPTADSQEDSDVLVWGLDSHPPGGFVNMLKSTPQVASNRTASQAIHIDSDNNDADHSRSEKRLTWTKEEDLKLVSAWLMNSNDPIQANYKKNDQYWNGVAEGFNRTVPKNRVRSAKQVKDHWWRIKLRVGWFCGNRKEADSMWGSGEIEDDVMKKALASYEEDHKKDGPFAYRHCWEVLSKEPKWEAYLERLKDLEPEKRKFSVDEKVEQQFSLDDVRDERPMGAGKLKSCARKRKRPAFYNRYRR</sequence>
<dbReference type="PANTHER" id="PTHR45224">
    <property type="entry name" value="OS01G0527900 PROTEIN-RELATED"/>
    <property type="match status" value="1"/>
</dbReference>
<dbReference type="Proteomes" id="UP000604825">
    <property type="component" value="Unassembled WGS sequence"/>
</dbReference>
<gene>
    <name evidence="3" type="ORF">NCGR_LOCUS29183</name>
</gene>
<protein>
    <recommendedName>
        <fullName evidence="2">Myb-like domain-containing protein</fullName>
    </recommendedName>
</protein>
<organism evidence="3 4">
    <name type="scientific">Miscanthus lutarioriparius</name>
    <dbReference type="NCBI Taxonomy" id="422564"/>
    <lineage>
        <taxon>Eukaryota</taxon>
        <taxon>Viridiplantae</taxon>
        <taxon>Streptophyta</taxon>
        <taxon>Embryophyta</taxon>
        <taxon>Tracheophyta</taxon>
        <taxon>Spermatophyta</taxon>
        <taxon>Magnoliopsida</taxon>
        <taxon>Liliopsida</taxon>
        <taxon>Poales</taxon>
        <taxon>Poaceae</taxon>
        <taxon>PACMAD clade</taxon>
        <taxon>Panicoideae</taxon>
        <taxon>Andropogonodae</taxon>
        <taxon>Andropogoneae</taxon>
        <taxon>Saccharinae</taxon>
        <taxon>Miscanthus</taxon>
    </lineage>
</organism>
<feature type="region of interest" description="Disordered" evidence="1">
    <location>
        <begin position="120"/>
        <end position="151"/>
    </location>
</feature>
<dbReference type="PANTHER" id="PTHR45224:SF16">
    <property type="entry name" value="OS01G0527900 PROTEIN"/>
    <property type="match status" value="1"/>
</dbReference>
<accession>A0A811PHI8</accession>